<evidence type="ECO:0000313" key="3">
    <source>
        <dbReference type="EMBL" id="QBH12619.1"/>
    </source>
</evidence>
<dbReference type="Proteomes" id="UP000293902">
    <property type="component" value="Chromosome"/>
</dbReference>
<evidence type="ECO:0000256" key="1">
    <source>
        <dbReference type="ARBA" id="ARBA00022801"/>
    </source>
</evidence>
<dbReference type="CDD" id="cd04692">
    <property type="entry name" value="NUDIX_Hydrolase"/>
    <property type="match status" value="1"/>
</dbReference>
<reference evidence="4 5" key="1">
    <citation type="submission" date="2018-06" db="EMBL/GenBank/DDBJ databases">
        <title>Complete Genome Sequence of Desulfobacter hydrogenophilus (DSM3380).</title>
        <authorList>
            <person name="Marietou A."/>
            <person name="Schreiber L."/>
            <person name="Marshall I."/>
            <person name="Jorgensen B."/>
        </authorList>
    </citation>
    <scope>NUCLEOTIDE SEQUENCE [LARGE SCALE GENOMIC DNA]</scope>
    <source>
        <strain evidence="4 5">DSM 3380</strain>
    </source>
</reference>
<dbReference type="PROSITE" id="PS00893">
    <property type="entry name" value="NUDIX_BOX"/>
    <property type="match status" value="1"/>
</dbReference>
<dbReference type="PROSITE" id="PS51462">
    <property type="entry name" value="NUDIX"/>
    <property type="match status" value="1"/>
</dbReference>
<proteinExistence type="predicted"/>
<dbReference type="InterPro" id="IPR020084">
    <property type="entry name" value="NUDIX_hydrolase_CS"/>
</dbReference>
<evidence type="ECO:0000313" key="4">
    <source>
        <dbReference type="EMBL" id="RAM03420.1"/>
    </source>
</evidence>
<gene>
    <name evidence="4" type="ORF">DO021_03795</name>
    <name evidence="3" type="ORF">EYB58_06685</name>
</gene>
<dbReference type="SUPFAM" id="SSF55811">
    <property type="entry name" value="Nudix"/>
    <property type="match status" value="1"/>
</dbReference>
<protein>
    <submittedName>
        <fullName evidence="3">NUDIX domain-containing protein</fullName>
    </submittedName>
    <submittedName>
        <fullName evidence="4">NUDIX hydrolase</fullName>
    </submittedName>
</protein>
<dbReference type="PANTHER" id="PTHR10885:SF0">
    <property type="entry name" value="ISOPENTENYL-DIPHOSPHATE DELTA-ISOMERASE"/>
    <property type="match status" value="1"/>
</dbReference>
<dbReference type="OrthoDB" id="9804563at2"/>
<dbReference type="InterPro" id="IPR000086">
    <property type="entry name" value="NUDIX_hydrolase_dom"/>
</dbReference>
<keyword evidence="6" id="KW-1185">Reference proteome</keyword>
<dbReference type="InterPro" id="IPR015797">
    <property type="entry name" value="NUDIX_hydrolase-like_dom_sf"/>
</dbReference>
<evidence type="ECO:0000259" key="2">
    <source>
        <dbReference type="PROSITE" id="PS51462"/>
    </source>
</evidence>
<evidence type="ECO:0000313" key="5">
    <source>
        <dbReference type="Proteomes" id="UP000248798"/>
    </source>
</evidence>
<reference evidence="3 6" key="2">
    <citation type="submission" date="2019-02" db="EMBL/GenBank/DDBJ databases">
        <title>Complete genome sequence of Desulfobacter hydrogenophilus AcRS1.</title>
        <authorList>
            <person name="Marietou A."/>
            <person name="Lund M.B."/>
            <person name="Marshall I.P.G."/>
            <person name="Schreiber L."/>
            <person name="Jorgensen B."/>
        </authorList>
    </citation>
    <scope>NUCLEOTIDE SEQUENCE [LARGE SCALE GENOMIC DNA]</scope>
    <source>
        <strain evidence="3 6">AcRS1</strain>
    </source>
</reference>
<dbReference type="AlphaFoldDB" id="A0A328FHU1"/>
<dbReference type="PANTHER" id="PTHR10885">
    <property type="entry name" value="ISOPENTENYL-DIPHOSPHATE DELTA-ISOMERASE"/>
    <property type="match status" value="1"/>
</dbReference>
<organism evidence="4 5">
    <name type="scientific">Desulfobacter hydrogenophilus</name>
    <dbReference type="NCBI Taxonomy" id="2291"/>
    <lineage>
        <taxon>Bacteria</taxon>
        <taxon>Pseudomonadati</taxon>
        <taxon>Thermodesulfobacteriota</taxon>
        <taxon>Desulfobacteria</taxon>
        <taxon>Desulfobacterales</taxon>
        <taxon>Desulfobacteraceae</taxon>
        <taxon>Desulfobacter</taxon>
    </lineage>
</organism>
<name>A0A328FHU1_9BACT</name>
<keyword evidence="1 4" id="KW-0378">Hydrolase</keyword>
<dbReference type="Proteomes" id="UP000248798">
    <property type="component" value="Unassembled WGS sequence"/>
</dbReference>
<dbReference type="EMBL" id="CP036313">
    <property type="protein sequence ID" value="QBH12619.1"/>
    <property type="molecule type" value="Genomic_DNA"/>
</dbReference>
<dbReference type="Pfam" id="PF00293">
    <property type="entry name" value="NUDIX"/>
    <property type="match status" value="1"/>
</dbReference>
<evidence type="ECO:0000313" key="6">
    <source>
        <dbReference type="Proteomes" id="UP000293902"/>
    </source>
</evidence>
<sequence length="164" mass="19540">MTKEIFDIVDKDDQIIGQATRDQVHGNPNLIHRVVHILVFNSQNELYLQKRDINKDVQPGKWDTSVGGHVDKGESYRDAAVREMEEELDINGANLKYLYKYRLRNDYESEYVSSYYCLWDRPIKINVDEIEEGRFWRLDEIVKKTDSGIFTPNFLDEIRRYQKF</sequence>
<accession>A0A328FHU1</accession>
<dbReference type="RefSeq" id="WP_111953872.1">
    <property type="nucleotide sequence ID" value="NZ_CP036313.1"/>
</dbReference>
<dbReference type="EMBL" id="QLNI01000005">
    <property type="protein sequence ID" value="RAM03420.1"/>
    <property type="molecule type" value="Genomic_DNA"/>
</dbReference>
<dbReference type="Gene3D" id="3.90.79.10">
    <property type="entry name" value="Nucleoside Triphosphate Pyrophosphohydrolase"/>
    <property type="match status" value="1"/>
</dbReference>
<dbReference type="GO" id="GO:0016787">
    <property type="term" value="F:hydrolase activity"/>
    <property type="evidence" value="ECO:0007669"/>
    <property type="project" value="UniProtKB-KW"/>
</dbReference>
<feature type="domain" description="Nudix hydrolase" evidence="2">
    <location>
        <begin position="30"/>
        <end position="158"/>
    </location>
</feature>